<dbReference type="Gramene" id="mRNA:HanXRQr2_Chr12g0543221">
    <property type="protein sequence ID" value="mRNA:HanXRQr2_Chr12g0543221"/>
    <property type="gene ID" value="HanXRQr2_Chr12g0543221"/>
</dbReference>
<keyword evidence="8" id="KW-0809">Transit peptide</keyword>
<gene>
    <name evidence="13" type="ORF">HanXRQr2_Chr12g0543221</name>
</gene>
<reference evidence="13" key="1">
    <citation type="journal article" date="2017" name="Nature">
        <title>The sunflower genome provides insights into oil metabolism, flowering and Asterid evolution.</title>
        <authorList>
            <person name="Badouin H."/>
            <person name="Gouzy J."/>
            <person name="Grassa C.J."/>
            <person name="Murat F."/>
            <person name="Staton S.E."/>
            <person name="Cottret L."/>
            <person name="Lelandais-Briere C."/>
            <person name="Owens G.L."/>
            <person name="Carrere S."/>
            <person name="Mayjonade B."/>
            <person name="Legrand L."/>
            <person name="Gill N."/>
            <person name="Kane N.C."/>
            <person name="Bowers J.E."/>
            <person name="Hubner S."/>
            <person name="Bellec A."/>
            <person name="Berard A."/>
            <person name="Berges H."/>
            <person name="Blanchet N."/>
            <person name="Boniface M.C."/>
            <person name="Brunel D."/>
            <person name="Catrice O."/>
            <person name="Chaidir N."/>
            <person name="Claudel C."/>
            <person name="Donnadieu C."/>
            <person name="Faraut T."/>
            <person name="Fievet G."/>
            <person name="Helmstetter N."/>
            <person name="King M."/>
            <person name="Knapp S.J."/>
            <person name="Lai Z."/>
            <person name="Le Paslier M.C."/>
            <person name="Lippi Y."/>
            <person name="Lorenzon L."/>
            <person name="Mandel J.R."/>
            <person name="Marage G."/>
            <person name="Marchand G."/>
            <person name="Marquand E."/>
            <person name="Bret-Mestries E."/>
            <person name="Morien E."/>
            <person name="Nambeesan S."/>
            <person name="Nguyen T."/>
            <person name="Pegot-Espagnet P."/>
            <person name="Pouilly N."/>
            <person name="Raftis F."/>
            <person name="Sallet E."/>
            <person name="Schiex T."/>
            <person name="Thomas J."/>
            <person name="Vandecasteele C."/>
            <person name="Vares D."/>
            <person name="Vear F."/>
            <person name="Vautrin S."/>
            <person name="Crespi M."/>
            <person name="Mangin B."/>
            <person name="Burke J.M."/>
            <person name="Salse J."/>
            <person name="Munos S."/>
            <person name="Vincourt P."/>
            <person name="Rieseberg L.H."/>
            <person name="Langlade N.B."/>
        </authorList>
    </citation>
    <scope>NUCLEOTIDE SEQUENCE</scope>
    <source>
        <tissue evidence="13">Leaves</tissue>
    </source>
</reference>
<evidence type="ECO:0000256" key="6">
    <source>
        <dbReference type="ARBA" id="ARBA00022692"/>
    </source>
</evidence>
<keyword evidence="4" id="KW-0934">Plastid</keyword>
<evidence type="ECO:0000256" key="7">
    <source>
        <dbReference type="ARBA" id="ARBA00022801"/>
    </source>
</evidence>
<organism evidence="13 14">
    <name type="scientific">Helianthus annuus</name>
    <name type="common">Common sunflower</name>
    <dbReference type="NCBI Taxonomy" id="4232"/>
    <lineage>
        <taxon>Eukaryota</taxon>
        <taxon>Viridiplantae</taxon>
        <taxon>Streptophyta</taxon>
        <taxon>Embryophyta</taxon>
        <taxon>Tracheophyta</taxon>
        <taxon>Spermatophyta</taxon>
        <taxon>Magnoliopsida</taxon>
        <taxon>eudicotyledons</taxon>
        <taxon>Gunneridae</taxon>
        <taxon>Pentapetalae</taxon>
        <taxon>asterids</taxon>
        <taxon>campanulids</taxon>
        <taxon>Asterales</taxon>
        <taxon>Asteraceae</taxon>
        <taxon>Asteroideae</taxon>
        <taxon>Heliantheae alliance</taxon>
        <taxon>Heliantheae</taxon>
        <taxon>Helianthus</taxon>
    </lineage>
</organism>
<dbReference type="GO" id="GO:0008237">
    <property type="term" value="F:metallopeptidase activity"/>
    <property type="evidence" value="ECO:0007669"/>
    <property type="project" value="UniProtKB-KW"/>
</dbReference>
<keyword evidence="9 12" id="KW-1133">Transmembrane helix</keyword>
<reference evidence="13" key="2">
    <citation type="submission" date="2020-06" db="EMBL/GenBank/DDBJ databases">
        <title>Helianthus annuus Genome sequencing and assembly Release 2.</title>
        <authorList>
            <person name="Gouzy J."/>
            <person name="Langlade N."/>
            <person name="Munos S."/>
        </authorList>
    </citation>
    <scope>NUCLEOTIDE SEQUENCE</scope>
    <source>
        <tissue evidence="13">Leaves</tissue>
    </source>
</reference>
<dbReference type="GO" id="GO:0031969">
    <property type="term" value="C:chloroplast membrane"/>
    <property type="evidence" value="ECO:0007669"/>
    <property type="project" value="UniProtKB-SubCell"/>
</dbReference>
<dbReference type="PANTHER" id="PTHR31412">
    <property type="entry name" value="ZINC METALLOPROTEASE EGY1"/>
    <property type="match status" value="1"/>
</dbReference>
<dbReference type="Proteomes" id="UP000215914">
    <property type="component" value="Unassembled WGS sequence"/>
</dbReference>
<keyword evidence="6 12" id="KW-0812">Transmembrane</keyword>
<keyword evidence="10" id="KW-0482">Metalloprotease</keyword>
<keyword evidence="3" id="KW-0150">Chloroplast</keyword>
<dbReference type="InterPro" id="IPR044838">
    <property type="entry name" value="EGY1-like"/>
</dbReference>
<keyword evidence="11 12" id="KW-0472">Membrane</keyword>
<evidence type="ECO:0000256" key="9">
    <source>
        <dbReference type="ARBA" id="ARBA00022989"/>
    </source>
</evidence>
<comment type="subcellular location">
    <subcellularLocation>
        <location evidence="1">Plastid</location>
        <location evidence="1">Chloroplast membrane</location>
        <topology evidence="1">Multi-pass membrane protein</topology>
    </subcellularLocation>
</comment>
<accession>A0A9K3MWH2</accession>
<name>A0A9K3MWH2_HELAN</name>
<evidence type="ECO:0000313" key="14">
    <source>
        <dbReference type="Proteomes" id="UP000215914"/>
    </source>
</evidence>
<dbReference type="EMBL" id="MNCJ02000327">
    <property type="protein sequence ID" value="KAF5778073.1"/>
    <property type="molecule type" value="Genomic_DNA"/>
</dbReference>
<comment type="similarity">
    <text evidence="2">Belongs to the peptidase M50B family.</text>
</comment>
<keyword evidence="5" id="KW-0645">Protease</keyword>
<proteinExistence type="inferred from homology"/>
<evidence type="ECO:0000256" key="5">
    <source>
        <dbReference type="ARBA" id="ARBA00022670"/>
    </source>
</evidence>
<dbReference type="GO" id="GO:0006508">
    <property type="term" value="P:proteolysis"/>
    <property type="evidence" value="ECO:0007669"/>
    <property type="project" value="UniProtKB-KW"/>
</dbReference>
<dbReference type="AlphaFoldDB" id="A0A9K3MWH2"/>
<protein>
    <submittedName>
        <fullName evidence="13">Uncharacterized protein</fullName>
    </submittedName>
</protein>
<evidence type="ECO:0000256" key="4">
    <source>
        <dbReference type="ARBA" id="ARBA00022640"/>
    </source>
</evidence>
<evidence type="ECO:0000256" key="10">
    <source>
        <dbReference type="ARBA" id="ARBA00023049"/>
    </source>
</evidence>
<comment type="caution">
    <text evidence="13">The sequence shown here is derived from an EMBL/GenBank/DDBJ whole genome shotgun (WGS) entry which is preliminary data.</text>
</comment>
<keyword evidence="14" id="KW-1185">Reference proteome</keyword>
<sequence length="123" mass="13220">MITVNPLVIWAWAGLLINGINSIPAGELDGGRISSAIWGRKAAYRLSAASIVLLGLLSLQDDVAFYWVVLIFFLQHGPIAPLAEEISEPDNKYVALGILVLVMSLLVCLPYPFPLTTGAITSL</sequence>
<evidence type="ECO:0000256" key="2">
    <source>
        <dbReference type="ARBA" id="ARBA00007931"/>
    </source>
</evidence>
<feature type="transmembrane region" description="Helical" evidence="12">
    <location>
        <begin position="94"/>
        <end position="113"/>
    </location>
</feature>
<evidence type="ECO:0000313" key="13">
    <source>
        <dbReference type="EMBL" id="KAF5778073.1"/>
    </source>
</evidence>
<evidence type="ECO:0000256" key="3">
    <source>
        <dbReference type="ARBA" id="ARBA00022528"/>
    </source>
</evidence>
<keyword evidence="7" id="KW-0378">Hydrolase</keyword>
<evidence type="ECO:0000256" key="11">
    <source>
        <dbReference type="ARBA" id="ARBA00023136"/>
    </source>
</evidence>
<feature type="transmembrane region" description="Helical" evidence="12">
    <location>
        <begin position="65"/>
        <end position="82"/>
    </location>
</feature>
<evidence type="ECO:0000256" key="1">
    <source>
        <dbReference type="ARBA" id="ARBA00004508"/>
    </source>
</evidence>
<dbReference type="PANTHER" id="PTHR31412:SF5">
    <property type="entry name" value="ZINC METALLOPROTEASE EGY2, CHLOROPLASTIC-RELATED"/>
    <property type="match status" value="1"/>
</dbReference>
<evidence type="ECO:0000256" key="12">
    <source>
        <dbReference type="SAM" id="Phobius"/>
    </source>
</evidence>
<evidence type="ECO:0000256" key="8">
    <source>
        <dbReference type="ARBA" id="ARBA00022946"/>
    </source>
</evidence>